<organism evidence="3 4">
    <name type="scientific">Labilithrix luteola</name>
    <dbReference type="NCBI Taxonomy" id="1391654"/>
    <lineage>
        <taxon>Bacteria</taxon>
        <taxon>Pseudomonadati</taxon>
        <taxon>Myxococcota</taxon>
        <taxon>Polyangia</taxon>
        <taxon>Polyangiales</taxon>
        <taxon>Labilitrichaceae</taxon>
        <taxon>Labilithrix</taxon>
    </lineage>
</organism>
<proteinExistence type="predicted"/>
<feature type="transmembrane region" description="Helical" evidence="2">
    <location>
        <begin position="29"/>
        <end position="52"/>
    </location>
</feature>
<gene>
    <name evidence="3" type="ORF">AKJ09_06105</name>
</gene>
<evidence type="ECO:0000313" key="3">
    <source>
        <dbReference type="EMBL" id="AKU99441.1"/>
    </source>
</evidence>
<feature type="compositionally biased region" description="Basic and acidic residues" evidence="1">
    <location>
        <begin position="111"/>
        <end position="143"/>
    </location>
</feature>
<keyword evidence="2" id="KW-1133">Transmembrane helix</keyword>
<accession>A0A0K1Q1D1</accession>
<dbReference type="KEGG" id="llu:AKJ09_06105"/>
<dbReference type="RefSeq" id="WP_146650896.1">
    <property type="nucleotide sequence ID" value="NZ_CP012333.1"/>
</dbReference>
<keyword evidence="4" id="KW-1185">Reference proteome</keyword>
<dbReference type="Proteomes" id="UP000064967">
    <property type="component" value="Chromosome"/>
</dbReference>
<name>A0A0K1Q1D1_9BACT</name>
<feature type="region of interest" description="Disordered" evidence="1">
    <location>
        <begin position="111"/>
        <end position="145"/>
    </location>
</feature>
<sequence>MALLVSACASDYCFEDGYCMESPSTITYLLRWALAVVLGIGAAFMVIVTLALAGKGQGAGALGALLVTAFLTGLTFSVQPGTATPSEVMNKQVAAYSKKIAANKIREAEKRNEEAAQRANAEAEERARLANQAAEREARKLREASPSYQLEMARTSQQKLKARLDEMLKTRAAWQSESTNLRRTLAPALAKTGAKSHEELLNQTETQQDTINLLNRAANLHVLLSELESIVASTKRSLSELDQQVWKLQKVVELKRVASPEEAEAVARALEKATELATRQQTPSKKEDIAAAESQLFTEILGKRAAGGMR</sequence>
<protein>
    <submittedName>
        <fullName evidence="3">Uncharacterized protein</fullName>
    </submittedName>
</protein>
<feature type="transmembrane region" description="Helical" evidence="2">
    <location>
        <begin position="59"/>
        <end position="78"/>
    </location>
</feature>
<dbReference type="EMBL" id="CP012333">
    <property type="protein sequence ID" value="AKU99441.1"/>
    <property type="molecule type" value="Genomic_DNA"/>
</dbReference>
<keyword evidence="2" id="KW-0812">Transmembrane</keyword>
<dbReference type="AlphaFoldDB" id="A0A0K1Q1D1"/>
<reference evidence="3 4" key="1">
    <citation type="submission" date="2015-08" db="EMBL/GenBank/DDBJ databases">
        <authorList>
            <person name="Babu N.S."/>
            <person name="Beckwith C.J."/>
            <person name="Beseler K.G."/>
            <person name="Brison A."/>
            <person name="Carone J.V."/>
            <person name="Caskin T.P."/>
            <person name="Diamond M."/>
            <person name="Durham M.E."/>
            <person name="Foxe J.M."/>
            <person name="Go M."/>
            <person name="Henderson B.A."/>
            <person name="Jones I.B."/>
            <person name="McGettigan J.A."/>
            <person name="Micheletti S.J."/>
            <person name="Nasrallah M.E."/>
            <person name="Ortiz D."/>
            <person name="Piller C.R."/>
            <person name="Privatt S.R."/>
            <person name="Schneider S.L."/>
            <person name="Sharp S."/>
            <person name="Smith T.C."/>
            <person name="Stanton J.D."/>
            <person name="Ullery H.E."/>
            <person name="Wilson R.J."/>
            <person name="Serrano M.G."/>
            <person name="Buck G."/>
            <person name="Lee V."/>
            <person name="Wang Y."/>
            <person name="Carvalho R."/>
            <person name="Voegtly L."/>
            <person name="Shi R."/>
            <person name="Duckworth R."/>
            <person name="Johnson A."/>
            <person name="Loviza R."/>
            <person name="Walstead R."/>
            <person name="Shah Z."/>
            <person name="Kiflezghi M."/>
            <person name="Wade K."/>
            <person name="Ball S.L."/>
            <person name="Bradley K.W."/>
            <person name="Asai D.J."/>
            <person name="Bowman C.A."/>
            <person name="Russell D.A."/>
            <person name="Pope W.H."/>
            <person name="Jacobs-Sera D."/>
            <person name="Hendrix R.W."/>
            <person name="Hatfull G.F."/>
        </authorList>
    </citation>
    <scope>NUCLEOTIDE SEQUENCE [LARGE SCALE GENOMIC DNA]</scope>
    <source>
        <strain evidence="3 4">DSM 27648</strain>
    </source>
</reference>
<evidence type="ECO:0000313" key="4">
    <source>
        <dbReference type="Proteomes" id="UP000064967"/>
    </source>
</evidence>
<evidence type="ECO:0000256" key="2">
    <source>
        <dbReference type="SAM" id="Phobius"/>
    </source>
</evidence>
<evidence type="ECO:0000256" key="1">
    <source>
        <dbReference type="SAM" id="MobiDB-lite"/>
    </source>
</evidence>
<keyword evidence="2" id="KW-0472">Membrane</keyword>